<evidence type="ECO:0000313" key="2">
    <source>
        <dbReference type="EMBL" id="ESS65686.1"/>
    </source>
</evidence>
<feature type="compositionally biased region" description="Basic and acidic residues" evidence="1">
    <location>
        <begin position="319"/>
        <end position="331"/>
    </location>
</feature>
<comment type="caution">
    <text evidence="2">The sequence shown here is derived from an EMBL/GenBank/DDBJ whole genome shotgun (WGS) entry which is preliminary data.</text>
</comment>
<evidence type="ECO:0000313" key="3">
    <source>
        <dbReference type="Proteomes" id="UP000017861"/>
    </source>
</evidence>
<proteinExistence type="predicted"/>
<protein>
    <submittedName>
        <fullName evidence="2">Uncharacterized protein</fullName>
    </submittedName>
</protein>
<dbReference type="AlphaFoldDB" id="V5DE40"/>
<feature type="region of interest" description="Disordered" evidence="1">
    <location>
        <begin position="273"/>
        <end position="331"/>
    </location>
</feature>
<organism evidence="2 3">
    <name type="scientific">Trypanosoma cruzi Dm28c</name>
    <dbReference type="NCBI Taxonomy" id="1416333"/>
    <lineage>
        <taxon>Eukaryota</taxon>
        <taxon>Discoba</taxon>
        <taxon>Euglenozoa</taxon>
        <taxon>Kinetoplastea</taxon>
        <taxon>Metakinetoplastina</taxon>
        <taxon>Trypanosomatida</taxon>
        <taxon>Trypanosomatidae</taxon>
        <taxon>Trypanosoma</taxon>
        <taxon>Schizotrypanum</taxon>
    </lineage>
</organism>
<evidence type="ECO:0000256" key="1">
    <source>
        <dbReference type="SAM" id="MobiDB-lite"/>
    </source>
</evidence>
<name>V5DE40_TRYCR</name>
<reference evidence="2 3" key="1">
    <citation type="journal article" date="2014" name="Genome Announc.">
        <title>Trypanosoma cruzi Clone Dm28c Draft Genome Sequence.</title>
        <authorList>
            <person name="Grisard E.C."/>
            <person name="Teixeira S.M."/>
            <person name="de Almeida L.G."/>
            <person name="Stoco P.H."/>
            <person name="Gerber A.L."/>
            <person name="Talavera-Lopez C."/>
            <person name="Lima O.C."/>
            <person name="Andersson B."/>
            <person name="de Vasconcelos A.T."/>
        </authorList>
    </citation>
    <scope>NUCLEOTIDE SEQUENCE [LARGE SCALE GENOMIC DNA]</scope>
    <source>
        <strain evidence="2 3">Dm28c</strain>
    </source>
</reference>
<sequence length="450" mass="49891">MVMYGVRGCGAFDTTVIYIEGKREERSLCVCVCVVMGNESATRYVAAVTIQRWIKRRFEVTRAMRLLGILRVLQDEAKGKRTVTPLLEDLRSPTGVGMATTADGSDGGVSSSQAVKMLLELAVMYAERLHSENYTRQLMLSSHEPQSRGAGEEDKRAVEQYDTTRRLLILSDEVLRQLVLDVRDKSKQQGLQRGCGLQQCLDAPCITWLSHLFCKSQEVEEAWRARPFWWSLRHNLLDTCVATNHVGVGKLDDVPPLPQPPILRRGKSLAVEGGAQKLHPDGNKEKGDPKLDTSSGTDDDDDDGDKDDDDDDNSEDFYSDEKYYEKKKEQEQATRARVMSFLQMDDSSAATRGKDAAEEAAARDSYMELFGEVRDVLFPTLNAMKAMSTEVATAAVKDASNVSNCCIVCELQDEAGGLVRCPCGSWVHVDCAMSVSSGVPRCSQFCHFSV</sequence>
<feature type="compositionally biased region" description="Basic and acidic residues" evidence="1">
    <location>
        <begin position="278"/>
        <end position="291"/>
    </location>
</feature>
<dbReference type="VEuPathDB" id="TriTrypDB:TCDM_05862"/>
<dbReference type="EMBL" id="AYLP01000059">
    <property type="protein sequence ID" value="ESS65686.1"/>
    <property type="molecule type" value="Genomic_DNA"/>
</dbReference>
<dbReference type="Proteomes" id="UP000017861">
    <property type="component" value="Unassembled WGS sequence"/>
</dbReference>
<gene>
    <name evidence="2" type="ORF">TCDM_05862</name>
</gene>
<feature type="compositionally biased region" description="Acidic residues" evidence="1">
    <location>
        <begin position="297"/>
        <end position="318"/>
    </location>
</feature>
<dbReference type="OrthoDB" id="247794at2759"/>
<accession>V5DE40</accession>